<dbReference type="InterPro" id="IPR036866">
    <property type="entry name" value="RibonucZ/Hydroxyglut_hydro"/>
</dbReference>
<dbReference type="EMBL" id="JADBEK010000001">
    <property type="protein sequence ID" value="MBE1583439.1"/>
    <property type="molecule type" value="Genomic_DNA"/>
</dbReference>
<comment type="caution">
    <text evidence="2">The sequence shown here is derived from an EMBL/GenBank/DDBJ whole genome shotgun (WGS) entry which is preliminary data.</text>
</comment>
<dbReference type="InterPro" id="IPR029228">
    <property type="entry name" value="Alkyl_sulf_dimr"/>
</dbReference>
<reference evidence="2 3" key="1">
    <citation type="submission" date="2020-10" db="EMBL/GenBank/DDBJ databases">
        <title>Sequencing the genomes of 1000 actinobacteria strains.</title>
        <authorList>
            <person name="Klenk H.-P."/>
        </authorList>
    </citation>
    <scope>NUCLEOTIDE SEQUENCE [LARGE SCALE GENOMIC DNA]</scope>
    <source>
        <strain evidence="2 3">DSM 43173</strain>
    </source>
</reference>
<evidence type="ECO:0000313" key="2">
    <source>
        <dbReference type="EMBL" id="MBE1583439.1"/>
    </source>
</evidence>
<dbReference type="InterPro" id="IPR038536">
    <property type="entry name" value="Alkyl/aryl-sulf_dimr_sf"/>
</dbReference>
<proteinExistence type="predicted"/>
<accession>A0ABR9LS11</accession>
<evidence type="ECO:0000313" key="3">
    <source>
        <dbReference type="Proteomes" id="UP000633509"/>
    </source>
</evidence>
<organism evidence="2 3">
    <name type="scientific">Nonomuraea angiospora</name>
    <dbReference type="NCBI Taxonomy" id="46172"/>
    <lineage>
        <taxon>Bacteria</taxon>
        <taxon>Bacillati</taxon>
        <taxon>Actinomycetota</taxon>
        <taxon>Actinomycetes</taxon>
        <taxon>Streptosporangiales</taxon>
        <taxon>Streptosporangiaceae</taxon>
        <taxon>Nonomuraea</taxon>
    </lineage>
</organism>
<feature type="domain" description="Alkyl sulfatase dimerisation" evidence="1">
    <location>
        <begin position="1"/>
        <end position="58"/>
    </location>
</feature>
<evidence type="ECO:0000259" key="1">
    <source>
        <dbReference type="Pfam" id="PF14863"/>
    </source>
</evidence>
<dbReference type="RefSeq" id="WP_192784531.1">
    <property type="nucleotide sequence ID" value="NZ_JADBEK010000001.1"/>
</dbReference>
<dbReference type="Proteomes" id="UP000633509">
    <property type="component" value="Unassembled WGS sequence"/>
</dbReference>
<dbReference type="SUPFAM" id="SSF56281">
    <property type="entry name" value="Metallo-hydrolase/oxidoreductase"/>
    <property type="match status" value="1"/>
</dbReference>
<keyword evidence="3" id="KW-1185">Reference proteome</keyword>
<name>A0ABR9LS11_9ACTN</name>
<sequence>MKAPEQLADRPYLRARYDEPELVVRNLWRLYGGWYDGNPAHLKPAPEAAPAKSVAELAALGARPRGRGAQGPFRR</sequence>
<protein>
    <submittedName>
        <fullName evidence="2">Alkyl sulfatase BDS1-like metallo-beta-lactamase superfamily hydrolase</fullName>
    </submittedName>
</protein>
<dbReference type="Gene3D" id="1.25.40.880">
    <property type="entry name" value="Alkyl sulfatase, dimerisation domain"/>
    <property type="match status" value="1"/>
</dbReference>
<dbReference type="Pfam" id="PF14863">
    <property type="entry name" value="Alkyl_sulf_dimr"/>
    <property type="match status" value="1"/>
</dbReference>
<gene>
    <name evidence="2" type="ORF">H4W80_001697</name>
</gene>